<dbReference type="Pfam" id="PF08668">
    <property type="entry name" value="HDOD"/>
    <property type="match status" value="1"/>
</dbReference>
<dbReference type="NCBIfam" id="TIGR00277">
    <property type="entry name" value="HDIG"/>
    <property type="match status" value="1"/>
</dbReference>
<organism evidence="2 3">
    <name type="scientific">Undibacterium terreum</name>
    <dbReference type="NCBI Taxonomy" id="1224302"/>
    <lineage>
        <taxon>Bacteria</taxon>
        <taxon>Pseudomonadati</taxon>
        <taxon>Pseudomonadota</taxon>
        <taxon>Betaproteobacteria</taxon>
        <taxon>Burkholderiales</taxon>
        <taxon>Oxalobacteraceae</taxon>
        <taxon>Undibacterium</taxon>
    </lineage>
</organism>
<dbReference type="PROSITE" id="PS51833">
    <property type="entry name" value="HDOD"/>
    <property type="match status" value="1"/>
</dbReference>
<keyword evidence="3" id="KW-1185">Reference proteome</keyword>
<proteinExistence type="predicted"/>
<dbReference type="Proteomes" id="UP000637423">
    <property type="component" value="Unassembled WGS sequence"/>
</dbReference>
<dbReference type="InterPro" id="IPR006675">
    <property type="entry name" value="HDIG_dom"/>
</dbReference>
<sequence>MTTIEHSSEFEFIQGLTAELSSKELIFPTSLNATMKIRRALCNPDISNDNVARIIGSEPVVSAQVLLLSNSVMFNRSGKRISELRAATLLLGYAAVRHVAIFVGMKQLAEHQAAGQVSQHMEGLWTRSLRVAALSFVLARDLTRISPEKAMLAGLLHDIGKFYILNRARQYQNLFVTEHTIWEVVDQWHASIGAAILENWDIDDDIRAAVMDHRVPNLPLGARPTLTDVIASADFLDRHFVANTLDEINWAVLPCALRNLHLDRERLDQLREGTRLELSQILKAIS</sequence>
<dbReference type="RefSeq" id="WP_188565496.1">
    <property type="nucleotide sequence ID" value="NZ_BMED01000001.1"/>
</dbReference>
<protein>
    <submittedName>
        <fullName evidence="2">HD family phosphohydrolase</fullName>
    </submittedName>
</protein>
<evidence type="ECO:0000313" key="3">
    <source>
        <dbReference type="Proteomes" id="UP000637423"/>
    </source>
</evidence>
<dbReference type="PANTHER" id="PTHR33525">
    <property type="match status" value="1"/>
</dbReference>
<dbReference type="PANTHER" id="PTHR33525:SF3">
    <property type="entry name" value="RIBONUCLEASE Y"/>
    <property type="match status" value="1"/>
</dbReference>
<dbReference type="InterPro" id="IPR013976">
    <property type="entry name" value="HDOD"/>
</dbReference>
<name>A0A916UFD7_9BURK</name>
<evidence type="ECO:0000313" key="2">
    <source>
        <dbReference type="EMBL" id="GGC70704.1"/>
    </source>
</evidence>
<dbReference type="Gene3D" id="1.10.3210.10">
    <property type="entry name" value="Hypothetical protein af1432"/>
    <property type="match status" value="1"/>
</dbReference>
<dbReference type="CDD" id="cd00077">
    <property type="entry name" value="HDc"/>
    <property type="match status" value="1"/>
</dbReference>
<dbReference type="EMBL" id="BMED01000001">
    <property type="protein sequence ID" value="GGC70704.1"/>
    <property type="molecule type" value="Genomic_DNA"/>
</dbReference>
<dbReference type="SUPFAM" id="SSF109604">
    <property type="entry name" value="HD-domain/PDEase-like"/>
    <property type="match status" value="1"/>
</dbReference>
<comment type="caution">
    <text evidence="2">The sequence shown here is derived from an EMBL/GenBank/DDBJ whole genome shotgun (WGS) entry which is preliminary data.</text>
</comment>
<dbReference type="AlphaFoldDB" id="A0A916UFD7"/>
<feature type="domain" description="HDOD" evidence="1">
    <location>
        <begin position="27"/>
        <end position="216"/>
    </location>
</feature>
<reference evidence="2" key="1">
    <citation type="journal article" date="2014" name="Int. J. Syst. Evol. Microbiol.">
        <title>Complete genome sequence of Corynebacterium casei LMG S-19264T (=DSM 44701T), isolated from a smear-ripened cheese.</title>
        <authorList>
            <consortium name="US DOE Joint Genome Institute (JGI-PGF)"/>
            <person name="Walter F."/>
            <person name="Albersmeier A."/>
            <person name="Kalinowski J."/>
            <person name="Ruckert C."/>
        </authorList>
    </citation>
    <scope>NUCLEOTIDE SEQUENCE</scope>
    <source>
        <strain evidence="2">CGMCC 1.10998</strain>
    </source>
</reference>
<evidence type="ECO:0000259" key="1">
    <source>
        <dbReference type="PROSITE" id="PS51833"/>
    </source>
</evidence>
<dbReference type="InterPro" id="IPR003607">
    <property type="entry name" value="HD/PDEase_dom"/>
</dbReference>
<reference evidence="2" key="2">
    <citation type="submission" date="2020-09" db="EMBL/GenBank/DDBJ databases">
        <authorList>
            <person name="Sun Q."/>
            <person name="Zhou Y."/>
        </authorList>
    </citation>
    <scope>NUCLEOTIDE SEQUENCE</scope>
    <source>
        <strain evidence="2">CGMCC 1.10998</strain>
    </source>
</reference>
<accession>A0A916UFD7</accession>
<dbReference type="InterPro" id="IPR052340">
    <property type="entry name" value="RNase_Y/CdgJ"/>
</dbReference>
<gene>
    <name evidence="2" type="ORF">GCM10011396_17280</name>
</gene>